<gene>
    <name evidence="1" type="ORF">COLSTE_01131</name>
</gene>
<keyword evidence="2" id="KW-1185">Reference proteome</keyword>
<sequence>MTYSGEEVARAAQIVAKACHWVRRNPGKWESLKAICRRLALEGELVQRGSIYERARQYGLDVRLCSQFRRDHNLWSVLTRFMAMERPSLLSAISFRVTPVDAVDLAAYWRDIVGPDEFVASSLEEARGIWDVQRGAR</sequence>
<dbReference type="Proteomes" id="UP000003560">
    <property type="component" value="Unassembled WGS sequence"/>
</dbReference>
<name>B6GAN1_9ACTN</name>
<dbReference type="AlphaFoldDB" id="B6GAN1"/>
<comment type="caution">
    <text evidence="1">The sequence shown here is derived from an EMBL/GenBank/DDBJ whole genome shotgun (WGS) entry which is preliminary data.</text>
</comment>
<reference evidence="1 2" key="2">
    <citation type="submission" date="2008-10" db="EMBL/GenBank/DDBJ databases">
        <authorList>
            <person name="Fulton L."/>
            <person name="Clifton S."/>
            <person name="Fulton B."/>
            <person name="Xu J."/>
            <person name="Minx P."/>
            <person name="Pepin K.H."/>
            <person name="Johnson M."/>
            <person name="Thiruvilangam P."/>
            <person name="Bhonagiri V."/>
            <person name="Nash W.E."/>
            <person name="Mardis E.R."/>
            <person name="Wilson R.K."/>
        </authorList>
    </citation>
    <scope>NUCLEOTIDE SEQUENCE [LARGE SCALE GENOMIC DNA]</scope>
    <source>
        <strain evidence="1 2">DSM 13279</strain>
    </source>
</reference>
<dbReference type="HOGENOM" id="CLU_134221_0_0_11"/>
<dbReference type="STRING" id="445975.COLSTE_01131"/>
<dbReference type="eggNOG" id="ENOG5031U28">
    <property type="taxonomic scope" value="Bacteria"/>
</dbReference>
<evidence type="ECO:0000313" key="1">
    <source>
        <dbReference type="EMBL" id="EEA90649.1"/>
    </source>
</evidence>
<protein>
    <submittedName>
        <fullName evidence="1">Uncharacterized protein</fullName>
    </submittedName>
</protein>
<reference evidence="1 2" key="1">
    <citation type="submission" date="2008-10" db="EMBL/GenBank/DDBJ databases">
        <title>Draft genome sequence of Collinsella stercoris (DSM 13279).</title>
        <authorList>
            <person name="Sudarsanam P."/>
            <person name="Ley R."/>
            <person name="Guruge J."/>
            <person name="Turnbaugh P.J."/>
            <person name="Mahowald M."/>
            <person name="Liep D."/>
            <person name="Gordon J."/>
        </authorList>
    </citation>
    <scope>NUCLEOTIDE SEQUENCE [LARGE SCALE GENOMIC DNA]</scope>
    <source>
        <strain evidence="1 2">DSM 13279</strain>
    </source>
</reference>
<dbReference type="EMBL" id="ABXJ01000066">
    <property type="protein sequence ID" value="EEA90649.1"/>
    <property type="molecule type" value="Genomic_DNA"/>
</dbReference>
<organism evidence="1 2">
    <name type="scientific">Collinsella stercoris DSM 13279</name>
    <dbReference type="NCBI Taxonomy" id="445975"/>
    <lineage>
        <taxon>Bacteria</taxon>
        <taxon>Bacillati</taxon>
        <taxon>Actinomycetota</taxon>
        <taxon>Coriobacteriia</taxon>
        <taxon>Coriobacteriales</taxon>
        <taxon>Coriobacteriaceae</taxon>
        <taxon>Collinsella</taxon>
    </lineage>
</organism>
<proteinExistence type="predicted"/>
<accession>B6GAN1</accession>
<evidence type="ECO:0000313" key="2">
    <source>
        <dbReference type="Proteomes" id="UP000003560"/>
    </source>
</evidence>